<evidence type="ECO:0000313" key="2">
    <source>
        <dbReference type="EMBL" id="KAF2087091.1"/>
    </source>
</evidence>
<organism evidence="2 3">
    <name type="scientific">Saccharata proteae CBS 121410</name>
    <dbReference type="NCBI Taxonomy" id="1314787"/>
    <lineage>
        <taxon>Eukaryota</taxon>
        <taxon>Fungi</taxon>
        <taxon>Dikarya</taxon>
        <taxon>Ascomycota</taxon>
        <taxon>Pezizomycotina</taxon>
        <taxon>Dothideomycetes</taxon>
        <taxon>Dothideomycetes incertae sedis</taxon>
        <taxon>Botryosphaeriales</taxon>
        <taxon>Saccharataceae</taxon>
        <taxon>Saccharata</taxon>
    </lineage>
</organism>
<comment type="caution">
    <text evidence="2">The sequence shown here is derived from an EMBL/GenBank/DDBJ whole genome shotgun (WGS) entry which is preliminary data.</text>
</comment>
<feature type="region of interest" description="Disordered" evidence="1">
    <location>
        <begin position="43"/>
        <end position="107"/>
    </location>
</feature>
<protein>
    <submittedName>
        <fullName evidence="2">Uncharacterized protein</fullName>
    </submittedName>
</protein>
<proteinExistence type="predicted"/>
<sequence>MSSTPSFSEWIWSPEHGQYYCYRYNASGLAEYQWSGANRDENNAAQAVADQSTSGYSADASSTQASNSQHTTTQNDASSMRSEHSDRSSQLSGRRGVSSPGSGQRYHEGDDILMAVEDKGQLVQVSFTVRAARPGSHGQWEYQLWHDDGTLYDGGYWFSERELI</sequence>
<feature type="compositionally biased region" description="Polar residues" evidence="1">
    <location>
        <begin position="43"/>
        <end position="77"/>
    </location>
</feature>
<reference evidence="2" key="1">
    <citation type="journal article" date="2020" name="Stud. Mycol.">
        <title>101 Dothideomycetes genomes: a test case for predicting lifestyles and emergence of pathogens.</title>
        <authorList>
            <person name="Haridas S."/>
            <person name="Albert R."/>
            <person name="Binder M."/>
            <person name="Bloem J."/>
            <person name="Labutti K."/>
            <person name="Salamov A."/>
            <person name="Andreopoulos B."/>
            <person name="Baker S."/>
            <person name="Barry K."/>
            <person name="Bills G."/>
            <person name="Bluhm B."/>
            <person name="Cannon C."/>
            <person name="Castanera R."/>
            <person name="Culley D."/>
            <person name="Daum C."/>
            <person name="Ezra D."/>
            <person name="Gonzalez J."/>
            <person name="Henrissat B."/>
            <person name="Kuo A."/>
            <person name="Liang C."/>
            <person name="Lipzen A."/>
            <person name="Lutzoni F."/>
            <person name="Magnuson J."/>
            <person name="Mondo S."/>
            <person name="Nolan M."/>
            <person name="Ohm R."/>
            <person name="Pangilinan J."/>
            <person name="Park H.-J."/>
            <person name="Ramirez L."/>
            <person name="Alfaro M."/>
            <person name="Sun H."/>
            <person name="Tritt A."/>
            <person name="Yoshinaga Y."/>
            <person name="Zwiers L.-H."/>
            <person name="Turgeon B."/>
            <person name="Goodwin S."/>
            <person name="Spatafora J."/>
            <person name="Crous P."/>
            <person name="Grigoriev I."/>
        </authorList>
    </citation>
    <scope>NUCLEOTIDE SEQUENCE</scope>
    <source>
        <strain evidence="2">CBS 121410</strain>
    </source>
</reference>
<evidence type="ECO:0000313" key="3">
    <source>
        <dbReference type="Proteomes" id="UP000799776"/>
    </source>
</evidence>
<gene>
    <name evidence="2" type="ORF">K490DRAFT_57163</name>
</gene>
<keyword evidence="3" id="KW-1185">Reference proteome</keyword>
<feature type="compositionally biased region" description="Low complexity" evidence="1">
    <location>
        <begin position="88"/>
        <end position="104"/>
    </location>
</feature>
<dbReference type="OrthoDB" id="3559580at2759"/>
<dbReference type="EMBL" id="ML978721">
    <property type="protein sequence ID" value="KAF2087091.1"/>
    <property type="molecule type" value="Genomic_DNA"/>
</dbReference>
<evidence type="ECO:0000256" key="1">
    <source>
        <dbReference type="SAM" id="MobiDB-lite"/>
    </source>
</evidence>
<dbReference type="Proteomes" id="UP000799776">
    <property type="component" value="Unassembled WGS sequence"/>
</dbReference>
<name>A0A9P4LYG2_9PEZI</name>
<accession>A0A9P4LYG2</accession>
<dbReference type="AlphaFoldDB" id="A0A9P4LYG2"/>